<dbReference type="SUPFAM" id="SSF55826">
    <property type="entry name" value="YbaK/ProRS associated domain"/>
    <property type="match status" value="1"/>
</dbReference>
<keyword evidence="3" id="KW-1185">Reference proteome</keyword>
<evidence type="ECO:0000313" key="2">
    <source>
        <dbReference type="EMBL" id="AYD40444.1"/>
    </source>
</evidence>
<sequence length="152" mass="16961">MSLESVKQYFKDKNLPYQIIEMEQSTATVELAAKAIGVEPALIAKTMAFKLKDRNILILSEGDSKVDNKKFKDYFHTKAKMLNADEVLDFTGHPVGGVCPFGLRTQMDIYLDESLKKFEYVYPAAGSCNSAVKLTPKEISAITLGTWINVCK</sequence>
<dbReference type="EMBL" id="CP032416">
    <property type="protein sequence ID" value="AYD40444.1"/>
    <property type="molecule type" value="Genomic_DNA"/>
</dbReference>
<dbReference type="PANTHER" id="PTHR30411">
    <property type="entry name" value="CYTOPLASMIC PROTEIN"/>
    <property type="match status" value="1"/>
</dbReference>
<dbReference type="KEGG" id="cfer:D4Z93_07870"/>
<dbReference type="Proteomes" id="UP000266301">
    <property type="component" value="Chromosome"/>
</dbReference>
<dbReference type="AlphaFoldDB" id="A0A386H479"/>
<feature type="domain" description="YbaK/aminoacyl-tRNA synthetase-associated" evidence="1">
    <location>
        <begin position="25"/>
        <end position="139"/>
    </location>
</feature>
<dbReference type="PANTHER" id="PTHR30411:SF1">
    <property type="entry name" value="CYTOPLASMIC PROTEIN"/>
    <property type="match status" value="1"/>
</dbReference>
<dbReference type="InterPro" id="IPR036754">
    <property type="entry name" value="YbaK/aa-tRNA-synt-asso_dom_sf"/>
</dbReference>
<proteinExistence type="predicted"/>
<accession>A0A386H479</accession>
<organism evidence="2 3">
    <name type="scientific">Clostridium fermenticellae</name>
    <dbReference type="NCBI Taxonomy" id="2068654"/>
    <lineage>
        <taxon>Bacteria</taxon>
        <taxon>Bacillati</taxon>
        <taxon>Bacillota</taxon>
        <taxon>Clostridia</taxon>
        <taxon>Eubacteriales</taxon>
        <taxon>Clostridiaceae</taxon>
        <taxon>Clostridium</taxon>
    </lineage>
</organism>
<gene>
    <name evidence="2" type="ORF">D4Z93_07870</name>
</gene>
<protein>
    <submittedName>
        <fullName evidence="2">YbaK/EbsC family protein</fullName>
    </submittedName>
</protein>
<dbReference type="Pfam" id="PF04073">
    <property type="entry name" value="tRNA_edit"/>
    <property type="match status" value="1"/>
</dbReference>
<name>A0A386H479_9CLOT</name>
<dbReference type="RefSeq" id="WP_119972194.1">
    <property type="nucleotide sequence ID" value="NZ_CP032416.1"/>
</dbReference>
<evidence type="ECO:0000259" key="1">
    <source>
        <dbReference type="Pfam" id="PF04073"/>
    </source>
</evidence>
<evidence type="ECO:0000313" key="3">
    <source>
        <dbReference type="Proteomes" id="UP000266301"/>
    </source>
</evidence>
<dbReference type="GO" id="GO:0002161">
    <property type="term" value="F:aminoacyl-tRNA deacylase activity"/>
    <property type="evidence" value="ECO:0007669"/>
    <property type="project" value="InterPro"/>
</dbReference>
<dbReference type="Gene3D" id="3.90.960.10">
    <property type="entry name" value="YbaK/aminoacyl-tRNA synthetase-associated domain"/>
    <property type="match status" value="1"/>
</dbReference>
<dbReference type="InterPro" id="IPR007214">
    <property type="entry name" value="YbaK/aa-tRNA-synth-assoc-dom"/>
</dbReference>
<dbReference type="CDD" id="cd04333">
    <property type="entry name" value="ProX_deacylase"/>
    <property type="match status" value="1"/>
</dbReference>
<reference evidence="2 3" key="1">
    <citation type="journal article" date="2019" name="Int. J. Syst. Evol. Microbiol.">
        <title>Clostridium fermenticellae sp. nov., isolated from the mud in a fermentation cellar for the production of the Chinese liquor, baijiu.</title>
        <authorList>
            <person name="Xu P.X."/>
            <person name="Chai L.J."/>
            <person name="Qiu T."/>
            <person name="Zhang X.J."/>
            <person name="Lu Z.M."/>
            <person name="Xiao C."/>
            <person name="Wang S.T."/>
            <person name="Shen C.H."/>
            <person name="Shi J.S."/>
            <person name="Xu Z.H."/>
        </authorList>
    </citation>
    <scope>NUCLEOTIDE SEQUENCE [LARGE SCALE GENOMIC DNA]</scope>
    <source>
        <strain evidence="2 3">JN500901</strain>
    </source>
</reference>
<dbReference type="OrthoDB" id="9798760at2"/>